<keyword evidence="4" id="KW-0479">Metal-binding</keyword>
<dbReference type="PANTHER" id="PTHR45713">
    <property type="entry name" value="FTP DOMAIN-CONTAINING PROTEIN"/>
    <property type="match status" value="1"/>
</dbReference>
<evidence type="ECO:0000256" key="1">
    <source>
        <dbReference type="ARBA" id="ARBA00002219"/>
    </source>
</evidence>
<keyword evidence="12" id="KW-1185">Reference proteome</keyword>
<feature type="domain" description="Fucolectin tachylectin-4 pentraxin-1" evidence="10">
    <location>
        <begin position="128"/>
        <end position="274"/>
    </location>
</feature>
<evidence type="ECO:0000313" key="12">
    <source>
        <dbReference type="Proteomes" id="UP000239649"/>
    </source>
</evidence>
<dbReference type="PANTHER" id="PTHR45713:SF6">
    <property type="entry name" value="F5_8 TYPE C DOMAIN-CONTAINING PROTEIN"/>
    <property type="match status" value="1"/>
</dbReference>
<reference evidence="11 12" key="1">
    <citation type="journal article" date="2018" name="Plant J.">
        <title>Genome sequences of Chlorella sorokiniana UTEX 1602 and Micractinium conductrix SAG 241.80: implications to maltose excretion by a green alga.</title>
        <authorList>
            <person name="Arriola M.B."/>
            <person name="Velmurugan N."/>
            <person name="Zhang Y."/>
            <person name="Plunkett M.H."/>
            <person name="Hondzo H."/>
            <person name="Barney B.M."/>
        </authorList>
    </citation>
    <scope>NUCLEOTIDE SEQUENCE [LARGE SCALE GENOMIC DNA]</scope>
    <source>
        <strain evidence="11 12">SAG 241.80</strain>
    </source>
</reference>
<dbReference type="InterPro" id="IPR006585">
    <property type="entry name" value="FTP1"/>
</dbReference>
<comment type="function">
    <text evidence="1">Acts as a defensive agent. Recognizes blood group fucosylated oligosaccharides including A, B, H and Lewis B-type antigens. Does not recognize Lewis A antigen and has low affinity for monovalent haptens.</text>
</comment>
<dbReference type="SUPFAM" id="SSF49785">
    <property type="entry name" value="Galactose-binding domain-like"/>
    <property type="match status" value="1"/>
</dbReference>
<feature type="signal peptide" evidence="9">
    <location>
        <begin position="1"/>
        <end position="29"/>
    </location>
</feature>
<feature type="region of interest" description="Disordered" evidence="8">
    <location>
        <begin position="95"/>
        <end position="123"/>
    </location>
</feature>
<dbReference type="GO" id="GO:0010185">
    <property type="term" value="P:regulation of cellular defense response"/>
    <property type="evidence" value="ECO:0007669"/>
    <property type="project" value="UniProtKB-ARBA"/>
</dbReference>
<evidence type="ECO:0000256" key="3">
    <source>
        <dbReference type="ARBA" id="ARBA00011233"/>
    </source>
</evidence>
<evidence type="ECO:0000313" key="11">
    <source>
        <dbReference type="EMBL" id="PSC73765.1"/>
    </source>
</evidence>
<keyword evidence="11" id="KW-0808">Transferase</keyword>
<keyword evidence="11" id="KW-0032">Aminotransferase</keyword>
<dbReference type="GO" id="GO:0042806">
    <property type="term" value="F:fucose binding"/>
    <property type="evidence" value="ECO:0007669"/>
    <property type="project" value="UniProtKB-ARBA"/>
</dbReference>
<sequence>MDQIHAGNAEGRHLLVALLLAAAAVNTCADGASGDGAAPASTEAPAAVGGAHPTRVLVQFKAAAAATARAQAAQPLKGLQLKRLLGKHQGVDVRAASAATAGRGPAQALPADASAQRPPPPRLPPPLAFTFTARQSTSASATTGAAKANDRNAATFSSTTNQALPWWTLDMKAARKVLSVNVTARNDATFNQLKNVEVRVGNSLPGSTAATAVNKINTLCLSKSGQLVTAKGKSANLVCSGGAKSGRYVTIHIKTSSTLSKATLSLAEVTVKLQ</sequence>
<name>A0A2P6VI49_9CHLO</name>
<evidence type="ECO:0000256" key="5">
    <source>
        <dbReference type="ARBA" id="ARBA00022734"/>
    </source>
</evidence>
<keyword evidence="7" id="KW-1015">Disulfide bond</keyword>
<evidence type="ECO:0000259" key="10">
    <source>
        <dbReference type="SMART" id="SM00607"/>
    </source>
</evidence>
<keyword evidence="6" id="KW-0106">Calcium</keyword>
<dbReference type="Pfam" id="PF22633">
    <property type="entry name" value="F5_F8_type_C_2"/>
    <property type="match status" value="1"/>
</dbReference>
<gene>
    <name evidence="11" type="ORF">C2E20_3057</name>
</gene>
<evidence type="ECO:0000256" key="9">
    <source>
        <dbReference type="SAM" id="SignalP"/>
    </source>
</evidence>
<evidence type="ECO:0000256" key="8">
    <source>
        <dbReference type="SAM" id="MobiDB-lite"/>
    </source>
</evidence>
<comment type="subunit">
    <text evidence="3">Homotrimer.</text>
</comment>
<evidence type="ECO:0000256" key="4">
    <source>
        <dbReference type="ARBA" id="ARBA00022723"/>
    </source>
</evidence>
<keyword evidence="5" id="KW-0430">Lectin</keyword>
<dbReference type="Gene3D" id="2.60.120.260">
    <property type="entry name" value="Galactose-binding domain-like"/>
    <property type="match status" value="1"/>
</dbReference>
<dbReference type="EMBL" id="LHPF02000006">
    <property type="protein sequence ID" value="PSC73765.1"/>
    <property type="molecule type" value="Genomic_DNA"/>
</dbReference>
<dbReference type="Proteomes" id="UP000239649">
    <property type="component" value="Unassembled WGS sequence"/>
</dbReference>
<dbReference type="GO" id="GO:0046872">
    <property type="term" value="F:metal ion binding"/>
    <property type="evidence" value="ECO:0007669"/>
    <property type="project" value="UniProtKB-KW"/>
</dbReference>
<evidence type="ECO:0000256" key="6">
    <source>
        <dbReference type="ARBA" id="ARBA00022837"/>
    </source>
</evidence>
<proteinExistence type="inferred from homology"/>
<feature type="compositionally biased region" description="Low complexity" evidence="8">
    <location>
        <begin position="95"/>
        <end position="108"/>
    </location>
</feature>
<dbReference type="OrthoDB" id="547680at2759"/>
<dbReference type="InterPro" id="IPR008979">
    <property type="entry name" value="Galactose-bd-like_sf"/>
</dbReference>
<keyword evidence="9" id="KW-0732">Signal</keyword>
<evidence type="ECO:0000256" key="7">
    <source>
        <dbReference type="ARBA" id="ARBA00023157"/>
    </source>
</evidence>
<dbReference type="AlphaFoldDB" id="A0A2P6VI49"/>
<evidence type="ECO:0000256" key="2">
    <source>
        <dbReference type="ARBA" id="ARBA00010147"/>
    </source>
</evidence>
<comment type="similarity">
    <text evidence="2">Belongs to the fucolectin family.</text>
</comment>
<dbReference type="GO" id="GO:0008483">
    <property type="term" value="F:transaminase activity"/>
    <property type="evidence" value="ECO:0007669"/>
    <property type="project" value="UniProtKB-KW"/>
</dbReference>
<dbReference type="GO" id="GO:0001868">
    <property type="term" value="P:regulation of complement activation, lectin pathway"/>
    <property type="evidence" value="ECO:0007669"/>
    <property type="project" value="UniProtKB-ARBA"/>
</dbReference>
<protein>
    <submittedName>
        <fullName evidence="11">Alanine aminotransferase 1</fullName>
    </submittedName>
</protein>
<organism evidence="11 12">
    <name type="scientific">Micractinium conductrix</name>
    <dbReference type="NCBI Taxonomy" id="554055"/>
    <lineage>
        <taxon>Eukaryota</taxon>
        <taxon>Viridiplantae</taxon>
        <taxon>Chlorophyta</taxon>
        <taxon>core chlorophytes</taxon>
        <taxon>Trebouxiophyceae</taxon>
        <taxon>Chlorellales</taxon>
        <taxon>Chlorellaceae</taxon>
        <taxon>Chlorella clade</taxon>
        <taxon>Micractinium</taxon>
    </lineage>
</organism>
<feature type="chain" id="PRO_5015132557" evidence="9">
    <location>
        <begin position="30"/>
        <end position="274"/>
    </location>
</feature>
<dbReference type="SMART" id="SM00607">
    <property type="entry name" value="FTP"/>
    <property type="match status" value="1"/>
</dbReference>
<dbReference type="InterPro" id="IPR051941">
    <property type="entry name" value="BG_Antigen-Binding_Lectin"/>
</dbReference>
<comment type="caution">
    <text evidence="11">The sequence shown here is derived from an EMBL/GenBank/DDBJ whole genome shotgun (WGS) entry which is preliminary data.</text>
</comment>
<accession>A0A2P6VI49</accession>